<protein>
    <recommendedName>
        <fullName evidence="3">DUF5117 domain-containing protein</fullName>
    </recommendedName>
</protein>
<comment type="caution">
    <text evidence="1">The sequence shown here is derived from an EMBL/GenBank/DDBJ whole genome shotgun (WGS) entry which is preliminary data.</text>
</comment>
<sequence>MNGKTRWVLGGMLMTCIIGSVFAQKKERITISPMSAVRVDADLHEWKSMTDVSDEGLWYYQLGQDQEQVYVAIRVVDPMLQRAAARNGILFGILAEKKNKSDLQLLFPYPDREVKRAMQQEDIASSKIYKQQLIDRSRGYLLSGFPTVPDGLLSLQNGYGLKAAVKVEDDALIYEAVVPKGLLMPSAGEITIKLGINDGFSVLQQKQTRASTTYGAYRTSRSTPEKSKTTSVVILETTLN</sequence>
<evidence type="ECO:0000313" key="2">
    <source>
        <dbReference type="Proteomes" id="UP001597545"/>
    </source>
</evidence>
<proteinExistence type="predicted"/>
<evidence type="ECO:0008006" key="3">
    <source>
        <dbReference type="Google" id="ProtNLM"/>
    </source>
</evidence>
<evidence type="ECO:0000313" key="1">
    <source>
        <dbReference type="EMBL" id="MFD2550159.1"/>
    </source>
</evidence>
<accession>A0ABW5KNC8</accession>
<dbReference type="Proteomes" id="UP001597545">
    <property type="component" value="Unassembled WGS sequence"/>
</dbReference>
<gene>
    <name evidence="1" type="ORF">ACFSR5_21115</name>
</gene>
<dbReference type="RefSeq" id="WP_380906568.1">
    <property type="nucleotide sequence ID" value="NZ_JBHUEG010000018.1"/>
</dbReference>
<organism evidence="1 2">
    <name type="scientific">Sphingobacterium suaedae</name>
    <dbReference type="NCBI Taxonomy" id="1686402"/>
    <lineage>
        <taxon>Bacteria</taxon>
        <taxon>Pseudomonadati</taxon>
        <taxon>Bacteroidota</taxon>
        <taxon>Sphingobacteriia</taxon>
        <taxon>Sphingobacteriales</taxon>
        <taxon>Sphingobacteriaceae</taxon>
        <taxon>Sphingobacterium</taxon>
    </lineage>
</organism>
<name>A0ABW5KNC8_9SPHI</name>
<dbReference type="EMBL" id="JBHULR010000021">
    <property type="protein sequence ID" value="MFD2550159.1"/>
    <property type="molecule type" value="Genomic_DNA"/>
</dbReference>
<reference evidence="2" key="1">
    <citation type="journal article" date="2019" name="Int. J. Syst. Evol. Microbiol.">
        <title>The Global Catalogue of Microorganisms (GCM) 10K type strain sequencing project: providing services to taxonomists for standard genome sequencing and annotation.</title>
        <authorList>
            <consortium name="The Broad Institute Genomics Platform"/>
            <consortium name="The Broad Institute Genome Sequencing Center for Infectious Disease"/>
            <person name="Wu L."/>
            <person name="Ma J."/>
        </authorList>
    </citation>
    <scope>NUCLEOTIDE SEQUENCE [LARGE SCALE GENOMIC DNA]</scope>
    <source>
        <strain evidence="2">KCTC 42662</strain>
    </source>
</reference>
<keyword evidence="2" id="KW-1185">Reference proteome</keyword>